<proteinExistence type="predicted"/>
<keyword evidence="1" id="KW-0472">Membrane</keyword>
<gene>
    <name evidence="2" type="ORF">SAMN04515677_106169</name>
</gene>
<keyword evidence="3" id="KW-1185">Reference proteome</keyword>
<dbReference type="Proteomes" id="UP000199068">
    <property type="component" value="Unassembled WGS sequence"/>
</dbReference>
<sequence length="123" mass="13583">MKIKLGTILGSVILISAGLIVIEKFKIDKMLHANSFIGEQVQNVSNLVDDNKDILSSVKLDKVGEAVSSVGNNVTEMFEQVDFNKVGNLIIEKKDALLEFTGEKINGLEKLIEIPMKEIQKII</sequence>
<protein>
    <submittedName>
        <fullName evidence="2">Uncharacterized protein</fullName>
    </submittedName>
</protein>
<name>A0A1G9RBG8_9FIRM</name>
<accession>A0A1G9RBG8</accession>
<evidence type="ECO:0000313" key="2">
    <source>
        <dbReference type="EMBL" id="SDM20207.1"/>
    </source>
</evidence>
<feature type="transmembrane region" description="Helical" evidence="1">
    <location>
        <begin position="6"/>
        <end position="22"/>
    </location>
</feature>
<dbReference type="RefSeq" id="WP_092726721.1">
    <property type="nucleotide sequence ID" value="NZ_FNGW01000006.1"/>
</dbReference>
<dbReference type="STRING" id="1121325.SAMN04515677_106169"/>
<organism evidence="2 3">
    <name type="scientific">Romboutsia lituseburensis DSM 797</name>
    <dbReference type="NCBI Taxonomy" id="1121325"/>
    <lineage>
        <taxon>Bacteria</taxon>
        <taxon>Bacillati</taxon>
        <taxon>Bacillota</taxon>
        <taxon>Clostridia</taxon>
        <taxon>Peptostreptococcales</taxon>
        <taxon>Peptostreptococcaceae</taxon>
        <taxon>Romboutsia</taxon>
    </lineage>
</organism>
<dbReference type="EMBL" id="FNGW01000006">
    <property type="protein sequence ID" value="SDM20207.1"/>
    <property type="molecule type" value="Genomic_DNA"/>
</dbReference>
<evidence type="ECO:0000256" key="1">
    <source>
        <dbReference type="SAM" id="Phobius"/>
    </source>
</evidence>
<keyword evidence="1" id="KW-0812">Transmembrane</keyword>
<dbReference type="AlphaFoldDB" id="A0A1G9RBG8"/>
<evidence type="ECO:0000313" key="3">
    <source>
        <dbReference type="Proteomes" id="UP000199068"/>
    </source>
</evidence>
<reference evidence="2 3" key="1">
    <citation type="submission" date="2016-10" db="EMBL/GenBank/DDBJ databases">
        <authorList>
            <person name="de Groot N.N."/>
        </authorList>
    </citation>
    <scope>NUCLEOTIDE SEQUENCE [LARGE SCALE GENOMIC DNA]</scope>
    <source>
        <strain evidence="2 3">DSM 797</strain>
    </source>
</reference>
<keyword evidence="1" id="KW-1133">Transmembrane helix</keyword>